<evidence type="ECO:0000256" key="6">
    <source>
        <dbReference type="ARBA" id="ARBA00022679"/>
    </source>
</evidence>
<dbReference type="Pfam" id="PF10294">
    <property type="entry name" value="Methyltransf_16"/>
    <property type="match status" value="1"/>
</dbReference>
<keyword evidence="5" id="KW-0489">Methyltransferase</keyword>
<reference evidence="11" key="1">
    <citation type="submission" date="2018-08" db="EMBL/GenBank/DDBJ databases">
        <authorList>
            <person name="Cornetti L."/>
        </authorList>
    </citation>
    <scope>NUCLEOTIDE SEQUENCE</scope>
    <source>
        <strain evidence="11">OM-SAIQ-clone2</strain>
    </source>
</reference>
<dbReference type="GO" id="GO:0032259">
    <property type="term" value="P:methylation"/>
    <property type="evidence" value="ECO:0007669"/>
    <property type="project" value="UniProtKB-KW"/>
</dbReference>
<dbReference type="SUPFAM" id="SSF53335">
    <property type="entry name" value="S-adenosyl-L-methionine-dependent methyltransferases"/>
    <property type="match status" value="1"/>
</dbReference>
<dbReference type="GO" id="GO:0018064">
    <property type="term" value="F:protein-L-histidine N-tele-methyltransferase activity"/>
    <property type="evidence" value="ECO:0007669"/>
    <property type="project" value="UniProtKB-EC"/>
</dbReference>
<evidence type="ECO:0000313" key="11">
    <source>
        <dbReference type="EMBL" id="SVE94460.1"/>
    </source>
</evidence>
<evidence type="ECO:0000256" key="4">
    <source>
        <dbReference type="ARBA" id="ARBA00022490"/>
    </source>
</evidence>
<dbReference type="InterPro" id="IPR019410">
    <property type="entry name" value="Methyltransf_16"/>
</dbReference>
<keyword evidence="7" id="KW-0949">S-adenosyl-L-methionine</keyword>
<keyword evidence="6" id="KW-0808">Transferase</keyword>
<dbReference type="EMBL" id="LR024841">
    <property type="protein sequence ID" value="SVE94460.1"/>
    <property type="molecule type" value="mRNA"/>
</dbReference>
<evidence type="ECO:0000256" key="10">
    <source>
        <dbReference type="SAM" id="MobiDB-lite"/>
    </source>
</evidence>
<dbReference type="CDD" id="cd02440">
    <property type="entry name" value="AdoMet_MTases"/>
    <property type="match status" value="1"/>
</dbReference>
<dbReference type="EC" id="2.1.1.85" evidence="3"/>
<dbReference type="AlphaFoldDB" id="A0A4Y7NMI2"/>
<protein>
    <recommendedName>
        <fullName evidence="3">protein-histidine N-methyltransferase</fullName>
        <ecNumber evidence="3">2.1.1.85</ecNumber>
    </recommendedName>
</protein>
<dbReference type="PANTHER" id="PTHR14614:SF39">
    <property type="entry name" value="HISTIDINE PROTEIN METHYLTRANSFERASE 1 HOMOLOG"/>
    <property type="match status" value="1"/>
</dbReference>
<keyword evidence="4" id="KW-0963">Cytoplasm</keyword>
<evidence type="ECO:0000256" key="5">
    <source>
        <dbReference type="ARBA" id="ARBA00022603"/>
    </source>
</evidence>
<feature type="region of interest" description="Disordered" evidence="10">
    <location>
        <begin position="1"/>
        <end position="21"/>
    </location>
</feature>
<keyword evidence="8" id="KW-0539">Nucleus</keyword>
<evidence type="ECO:0000256" key="3">
    <source>
        <dbReference type="ARBA" id="ARBA00012533"/>
    </source>
</evidence>
<dbReference type="GO" id="GO:0005634">
    <property type="term" value="C:nucleus"/>
    <property type="evidence" value="ECO:0007669"/>
    <property type="project" value="UniProtKB-SubCell"/>
</dbReference>
<comment type="similarity">
    <text evidence="9">Belongs to the methyltransferase superfamily. METTL18 family.</text>
</comment>
<proteinExistence type="evidence at transcript level"/>
<gene>
    <name evidence="11" type="primary">EOG090X0C09</name>
</gene>
<dbReference type="InterPro" id="IPR029063">
    <property type="entry name" value="SAM-dependent_MTases_sf"/>
</dbReference>
<dbReference type="Gene3D" id="3.40.50.150">
    <property type="entry name" value="Vaccinia Virus protein VP39"/>
    <property type="match status" value="1"/>
</dbReference>
<sequence>MFKFNFPADNCDRTEPESTPEHISNELKSCVQEVEGREIEITIDQHENVNQYRASGLPITTVREFQLIDVKHVEQFLSTNEAEHFESLRTALQKNSDVISGVYEGGLKVWECTIDLLDYLEKNQLQFNEQNVLDLGCGAGLLGIFALKQGASSVHFQDYNAEVLELVTIPNVILNEPKNAKGKTKFFAGDWGSLITKLDSYDVILTSETIYNPENYSKLLSIFEKTIKKNGVIYVAAKHHYFGVGGDLHEFESLLRRDGQWTTSICFCSSEGPFLIDGVKREIMKIVRSTIL</sequence>
<evidence type="ECO:0000256" key="2">
    <source>
        <dbReference type="ARBA" id="ARBA00004496"/>
    </source>
</evidence>
<dbReference type="PANTHER" id="PTHR14614">
    <property type="entry name" value="HEPATOCELLULAR CARCINOMA-ASSOCIATED ANTIGEN"/>
    <property type="match status" value="1"/>
</dbReference>
<evidence type="ECO:0000256" key="7">
    <source>
        <dbReference type="ARBA" id="ARBA00022691"/>
    </source>
</evidence>
<evidence type="ECO:0000256" key="8">
    <source>
        <dbReference type="ARBA" id="ARBA00023242"/>
    </source>
</evidence>
<evidence type="ECO:0000256" key="9">
    <source>
        <dbReference type="ARBA" id="ARBA00038126"/>
    </source>
</evidence>
<evidence type="ECO:0000256" key="1">
    <source>
        <dbReference type="ARBA" id="ARBA00004123"/>
    </source>
</evidence>
<feature type="compositionally biased region" description="Basic and acidic residues" evidence="10">
    <location>
        <begin position="10"/>
        <end position="21"/>
    </location>
</feature>
<comment type="subcellular location">
    <subcellularLocation>
        <location evidence="2">Cytoplasm</location>
    </subcellularLocation>
    <subcellularLocation>
        <location evidence="1">Nucleus</location>
    </subcellularLocation>
</comment>
<accession>A0A4Y7NMI2</accession>
<organism evidence="11">
    <name type="scientific">Simocephalus serrulatus</name>
    <dbReference type="NCBI Taxonomy" id="117539"/>
    <lineage>
        <taxon>Eukaryota</taxon>
        <taxon>Metazoa</taxon>
        <taxon>Ecdysozoa</taxon>
        <taxon>Arthropoda</taxon>
        <taxon>Crustacea</taxon>
        <taxon>Branchiopoda</taxon>
        <taxon>Diplostraca</taxon>
        <taxon>Cladocera</taxon>
        <taxon>Anomopoda</taxon>
        <taxon>Daphniidae</taxon>
        <taxon>Simocephalus</taxon>
    </lineage>
</organism>
<name>A0A4Y7NMI2_9CRUS</name>
<dbReference type="GO" id="GO:0005737">
    <property type="term" value="C:cytoplasm"/>
    <property type="evidence" value="ECO:0007669"/>
    <property type="project" value="UniProtKB-SubCell"/>
</dbReference>